<dbReference type="Proteomes" id="UP001055879">
    <property type="component" value="Linkage Group LG05"/>
</dbReference>
<sequence>MANLVANHPAFEKFNRPMLVRKDLFKNTLRKVAHARKLIIDLHLSEEEAHWLRFYVDEPAYPDLHWGMFIPAIQGQGTEEQKQKWLPLARKMQIIGCYAQTELGHGSNVQGLETTATFDPQEDDFIIHSPTLTSSKWWPGGLGKVSTHAVVYARLIVNGQFHGVHGFIVQLRSLEDHSLLPGITVGDVGLKFGNGAYNTMDNGVLRFDHVRIPRNQMLMR</sequence>
<keyword evidence="2" id="KW-1185">Reference proteome</keyword>
<reference evidence="1 2" key="2">
    <citation type="journal article" date="2022" name="Mol. Ecol. Resour.">
        <title>The genomes of chicory, endive, great burdock and yacon provide insights into Asteraceae paleo-polyploidization history and plant inulin production.</title>
        <authorList>
            <person name="Fan W."/>
            <person name="Wang S."/>
            <person name="Wang H."/>
            <person name="Wang A."/>
            <person name="Jiang F."/>
            <person name="Liu H."/>
            <person name="Zhao H."/>
            <person name="Xu D."/>
            <person name="Zhang Y."/>
        </authorList>
    </citation>
    <scope>NUCLEOTIDE SEQUENCE [LARGE SCALE GENOMIC DNA]</scope>
    <source>
        <strain evidence="2">cv. Niubang</strain>
    </source>
</reference>
<evidence type="ECO:0000313" key="1">
    <source>
        <dbReference type="EMBL" id="KAI3727445.1"/>
    </source>
</evidence>
<reference evidence="2" key="1">
    <citation type="journal article" date="2022" name="Mol. Ecol. Resour.">
        <title>The genomes of chicory, endive, great burdock and yacon provide insights into Asteraceae palaeo-polyploidization history and plant inulin production.</title>
        <authorList>
            <person name="Fan W."/>
            <person name="Wang S."/>
            <person name="Wang H."/>
            <person name="Wang A."/>
            <person name="Jiang F."/>
            <person name="Liu H."/>
            <person name="Zhao H."/>
            <person name="Xu D."/>
            <person name="Zhang Y."/>
        </authorList>
    </citation>
    <scope>NUCLEOTIDE SEQUENCE [LARGE SCALE GENOMIC DNA]</scope>
    <source>
        <strain evidence="2">cv. Niubang</strain>
    </source>
</reference>
<organism evidence="1 2">
    <name type="scientific">Arctium lappa</name>
    <name type="common">Greater burdock</name>
    <name type="synonym">Lappa major</name>
    <dbReference type="NCBI Taxonomy" id="4217"/>
    <lineage>
        <taxon>Eukaryota</taxon>
        <taxon>Viridiplantae</taxon>
        <taxon>Streptophyta</taxon>
        <taxon>Embryophyta</taxon>
        <taxon>Tracheophyta</taxon>
        <taxon>Spermatophyta</taxon>
        <taxon>Magnoliopsida</taxon>
        <taxon>eudicotyledons</taxon>
        <taxon>Gunneridae</taxon>
        <taxon>Pentapetalae</taxon>
        <taxon>asterids</taxon>
        <taxon>campanulids</taxon>
        <taxon>Asterales</taxon>
        <taxon>Asteraceae</taxon>
        <taxon>Carduoideae</taxon>
        <taxon>Cardueae</taxon>
        <taxon>Arctiinae</taxon>
        <taxon>Arctium</taxon>
    </lineage>
</organism>
<accession>A0ACB9BZM6</accession>
<name>A0ACB9BZM6_ARCLA</name>
<proteinExistence type="predicted"/>
<comment type="caution">
    <text evidence="1">The sequence shown here is derived from an EMBL/GenBank/DDBJ whole genome shotgun (WGS) entry which is preliminary data.</text>
</comment>
<evidence type="ECO:0000313" key="2">
    <source>
        <dbReference type="Proteomes" id="UP001055879"/>
    </source>
</evidence>
<protein>
    <submittedName>
        <fullName evidence="1">Uncharacterized protein</fullName>
    </submittedName>
</protein>
<gene>
    <name evidence="1" type="ORF">L6452_16058</name>
</gene>
<dbReference type="EMBL" id="CM042051">
    <property type="protein sequence ID" value="KAI3727445.1"/>
    <property type="molecule type" value="Genomic_DNA"/>
</dbReference>